<sequence>MSSQASIEAALGPEIVFLVVVAEFWILSRVELGLRALLSSGHEGVSVRFMMDVFSSRLTLSTEHRELRDGPSDSSPQTLPARSRACSSATHPLARNEVEGQVDNLLHYVGEGRDVRNLQSQCN</sequence>
<name>A0A5M3MHT4_CONPW</name>
<proteinExistence type="predicted"/>
<comment type="caution">
    <text evidence="2">The sequence shown here is derived from an EMBL/GenBank/DDBJ whole genome shotgun (WGS) entry which is preliminary data.</text>
</comment>
<dbReference type="RefSeq" id="XP_007771655.1">
    <property type="nucleotide sequence ID" value="XM_007773465.1"/>
</dbReference>
<dbReference type="GeneID" id="19203600"/>
<dbReference type="EMBL" id="JH711582">
    <property type="protein sequence ID" value="EIW78663.1"/>
    <property type="molecule type" value="Genomic_DNA"/>
</dbReference>
<evidence type="ECO:0000313" key="2">
    <source>
        <dbReference type="EMBL" id="EIW78663.1"/>
    </source>
</evidence>
<keyword evidence="3" id="KW-1185">Reference proteome</keyword>
<organism evidence="2 3">
    <name type="scientific">Coniophora puteana (strain RWD-64-598)</name>
    <name type="common">Brown rot fungus</name>
    <dbReference type="NCBI Taxonomy" id="741705"/>
    <lineage>
        <taxon>Eukaryota</taxon>
        <taxon>Fungi</taxon>
        <taxon>Dikarya</taxon>
        <taxon>Basidiomycota</taxon>
        <taxon>Agaricomycotina</taxon>
        <taxon>Agaricomycetes</taxon>
        <taxon>Agaricomycetidae</taxon>
        <taxon>Boletales</taxon>
        <taxon>Coniophorineae</taxon>
        <taxon>Coniophoraceae</taxon>
        <taxon>Coniophora</taxon>
    </lineage>
</organism>
<reference evidence="3" key="1">
    <citation type="journal article" date="2012" name="Science">
        <title>The Paleozoic origin of enzymatic lignin decomposition reconstructed from 31 fungal genomes.</title>
        <authorList>
            <person name="Floudas D."/>
            <person name="Binder M."/>
            <person name="Riley R."/>
            <person name="Barry K."/>
            <person name="Blanchette R.A."/>
            <person name="Henrissat B."/>
            <person name="Martinez A.T."/>
            <person name="Otillar R."/>
            <person name="Spatafora J.W."/>
            <person name="Yadav J.S."/>
            <person name="Aerts A."/>
            <person name="Benoit I."/>
            <person name="Boyd A."/>
            <person name="Carlson A."/>
            <person name="Copeland A."/>
            <person name="Coutinho P.M."/>
            <person name="de Vries R.P."/>
            <person name="Ferreira P."/>
            <person name="Findley K."/>
            <person name="Foster B."/>
            <person name="Gaskell J."/>
            <person name="Glotzer D."/>
            <person name="Gorecki P."/>
            <person name="Heitman J."/>
            <person name="Hesse C."/>
            <person name="Hori C."/>
            <person name="Igarashi K."/>
            <person name="Jurgens J.A."/>
            <person name="Kallen N."/>
            <person name="Kersten P."/>
            <person name="Kohler A."/>
            <person name="Kuees U."/>
            <person name="Kumar T.K.A."/>
            <person name="Kuo A."/>
            <person name="LaButti K."/>
            <person name="Larrondo L.F."/>
            <person name="Lindquist E."/>
            <person name="Ling A."/>
            <person name="Lombard V."/>
            <person name="Lucas S."/>
            <person name="Lundell T."/>
            <person name="Martin R."/>
            <person name="McLaughlin D.J."/>
            <person name="Morgenstern I."/>
            <person name="Morin E."/>
            <person name="Murat C."/>
            <person name="Nagy L.G."/>
            <person name="Nolan M."/>
            <person name="Ohm R.A."/>
            <person name="Patyshakuliyeva A."/>
            <person name="Rokas A."/>
            <person name="Ruiz-Duenas F.J."/>
            <person name="Sabat G."/>
            <person name="Salamov A."/>
            <person name="Samejima M."/>
            <person name="Schmutz J."/>
            <person name="Slot J.C."/>
            <person name="St John F."/>
            <person name="Stenlid J."/>
            <person name="Sun H."/>
            <person name="Sun S."/>
            <person name="Syed K."/>
            <person name="Tsang A."/>
            <person name="Wiebenga A."/>
            <person name="Young D."/>
            <person name="Pisabarro A."/>
            <person name="Eastwood D.C."/>
            <person name="Martin F."/>
            <person name="Cullen D."/>
            <person name="Grigoriev I.V."/>
            <person name="Hibbett D.S."/>
        </authorList>
    </citation>
    <scope>NUCLEOTIDE SEQUENCE [LARGE SCALE GENOMIC DNA]</scope>
    <source>
        <strain evidence="3">RWD-64-598 SS2</strain>
    </source>
</reference>
<dbReference type="Proteomes" id="UP000053558">
    <property type="component" value="Unassembled WGS sequence"/>
</dbReference>
<feature type="compositionally biased region" description="Polar residues" evidence="1">
    <location>
        <begin position="72"/>
        <end position="90"/>
    </location>
</feature>
<protein>
    <submittedName>
        <fullName evidence="2">Uncharacterized protein</fullName>
    </submittedName>
</protein>
<accession>A0A5M3MHT4</accession>
<evidence type="ECO:0000313" key="3">
    <source>
        <dbReference type="Proteomes" id="UP000053558"/>
    </source>
</evidence>
<dbReference type="KEGG" id="cput:CONPUDRAFT_156629"/>
<evidence type="ECO:0000256" key="1">
    <source>
        <dbReference type="SAM" id="MobiDB-lite"/>
    </source>
</evidence>
<feature type="region of interest" description="Disordered" evidence="1">
    <location>
        <begin position="64"/>
        <end position="93"/>
    </location>
</feature>
<gene>
    <name evidence="2" type="ORF">CONPUDRAFT_156629</name>
</gene>
<dbReference type="AlphaFoldDB" id="A0A5M3MHT4"/>